<dbReference type="InterPro" id="IPR003599">
    <property type="entry name" value="Ig_sub"/>
</dbReference>
<dbReference type="CDD" id="cd00063">
    <property type="entry name" value="FN3"/>
    <property type="match status" value="4"/>
</dbReference>
<dbReference type="EMBL" id="JAFNEN010000036">
    <property type="protein sequence ID" value="KAG8198708.1"/>
    <property type="molecule type" value="Genomic_DNA"/>
</dbReference>
<keyword evidence="2 11" id="KW-0812">Transmembrane</keyword>
<dbReference type="FunFam" id="2.60.40.10:FF:000017">
    <property type="entry name" value="Down syndrome cell adhesion molecule b"/>
    <property type="match status" value="1"/>
</dbReference>
<feature type="compositionally biased region" description="Basic and acidic residues" evidence="10">
    <location>
        <begin position="1350"/>
        <end position="1361"/>
    </location>
</feature>
<dbReference type="Pfam" id="PF00041">
    <property type="entry name" value="fn3"/>
    <property type="match status" value="3"/>
</dbReference>
<evidence type="ECO:0000256" key="3">
    <source>
        <dbReference type="ARBA" id="ARBA00022729"/>
    </source>
</evidence>
<organism evidence="15 16">
    <name type="scientific">Oedothorax gibbosus</name>
    <dbReference type="NCBI Taxonomy" id="931172"/>
    <lineage>
        <taxon>Eukaryota</taxon>
        <taxon>Metazoa</taxon>
        <taxon>Ecdysozoa</taxon>
        <taxon>Arthropoda</taxon>
        <taxon>Chelicerata</taxon>
        <taxon>Arachnida</taxon>
        <taxon>Araneae</taxon>
        <taxon>Araneomorphae</taxon>
        <taxon>Entelegynae</taxon>
        <taxon>Araneoidea</taxon>
        <taxon>Linyphiidae</taxon>
        <taxon>Erigoninae</taxon>
        <taxon>Oedothorax</taxon>
    </lineage>
</organism>
<evidence type="ECO:0000256" key="11">
    <source>
        <dbReference type="SAM" id="Phobius"/>
    </source>
</evidence>
<evidence type="ECO:0000256" key="8">
    <source>
        <dbReference type="ARBA" id="ARBA00023157"/>
    </source>
</evidence>
<dbReference type="SMART" id="SM00409">
    <property type="entry name" value="IG"/>
    <property type="match status" value="8"/>
</dbReference>
<dbReference type="SMART" id="SM00408">
    <property type="entry name" value="IGc2"/>
    <property type="match status" value="8"/>
</dbReference>
<evidence type="ECO:0000256" key="1">
    <source>
        <dbReference type="ARBA" id="ARBA00004479"/>
    </source>
</evidence>
<feature type="domain" description="Ig-like" evidence="13">
    <location>
        <begin position="517"/>
        <end position="603"/>
    </location>
</feature>
<feature type="domain" description="Ig-like" evidence="13">
    <location>
        <begin position="419"/>
        <end position="513"/>
    </location>
</feature>
<dbReference type="FunFam" id="2.60.40.10:FF:000104">
    <property type="entry name" value="Down syndrome cell adhesion molecule b"/>
    <property type="match status" value="1"/>
</dbReference>
<keyword evidence="16" id="KW-1185">Reference proteome</keyword>
<protein>
    <recommendedName>
        <fullName evidence="17">Down syndrome cell adhesion molecule-like protein Dscam2</fullName>
    </recommendedName>
</protein>
<dbReference type="SUPFAM" id="SSF49265">
    <property type="entry name" value="Fibronectin type III"/>
    <property type="match status" value="2"/>
</dbReference>
<dbReference type="InterPro" id="IPR003598">
    <property type="entry name" value="Ig_sub2"/>
</dbReference>
<dbReference type="Proteomes" id="UP000827092">
    <property type="component" value="Unassembled WGS sequence"/>
</dbReference>
<evidence type="ECO:0000313" key="16">
    <source>
        <dbReference type="Proteomes" id="UP000827092"/>
    </source>
</evidence>
<feature type="domain" description="Ig-like" evidence="13">
    <location>
        <begin position="805"/>
        <end position="901"/>
    </location>
</feature>
<dbReference type="PROSITE" id="PS50853">
    <property type="entry name" value="FN3"/>
    <property type="match status" value="4"/>
</dbReference>
<dbReference type="InterPro" id="IPR013098">
    <property type="entry name" value="Ig_I-set"/>
</dbReference>
<feature type="domain" description="Fibronectin type-III" evidence="14">
    <location>
        <begin position="906"/>
        <end position="999"/>
    </location>
</feature>
<dbReference type="PANTHER" id="PTHR44170">
    <property type="entry name" value="PROTEIN SIDEKICK"/>
    <property type="match status" value="1"/>
</dbReference>
<feature type="domain" description="Ig-like" evidence="13">
    <location>
        <begin position="707"/>
        <end position="800"/>
    </location>
</feature>
<dbReference type="SMART" id="SM00060">
    <property type="entry name" value="FN3"/>
    <property type="match status" value="4"/>
</dbReference>
<dbReference type="GO" id="GO:0030154">
    <property type="term" value="P:cell differentiation"/>
    <property type="evidence" value="ECO:0007669"/>
    <property type="project" value="UniProtKB-ARBA"/>
</dbReference>
<comment type="subcellular location">
    <subcellularLocation>
        <location evidence="1">Membrane</location>
        <topology evidence="1">Single-pass type I membrane protein</topology>
    </subcellularLocation>
</comment>
<evidence type="ECO:0000256" key="9">
    <source>
        <dbReference type="ARBA" id="ARBA00023319"/>
    </source>
</evidence>
<feature type="signal peptide" evidence="12">
    <location>
        <begin position="1"/>
        <end position="20"/>
    </location>
</feature>
<dbReference type="Gene3D" id="2.60.40.10">
    <property type="entry name" value="Immunoglobulins"/>
    <property type="match status" value="13"/>
</dbReference>
<dbReference type="InterPro" id="IPR013783">
    <property type="entry name" value="Ig-like_fold"/>
</dbReference>
<evidence type="ECO:0008006" key="17">
    <source>
        <dbReference type="Google" id="ProtNLM"/>
    </source>
</evidence>
<dbReference type="InterPro" id="IPR056754">
    <property type="entry name" value="DSCAM/DSCAML_C"/>
</dbReference>
<evidence type="ECO:0000256" key="12">
    <source>
        <dbReference type="SAM" id="SignalP"/>
    </source>
</evidence>
<keyword evidence="7 11" id="KW-0472">Membrane</keyword>
<dbReference type="SUPFAM" id="SSF48726">
    <property type="entry name" value="Immunoglobulin"/>
    <property type="match status" value="8"/>
</dbReference>
<evidence type="ECO:0000313" key="15">
    <source>
        <dbReference type="EMBL" id="KAG8198708.1"/>
    </source>
</evidence>
<gene>
    <name evidence="15" type="ORF">JTE90_023478</name>
</gene>
<evidence type="ECO:0000259" key="13">
    <source>
        <dbReference type="PROSITE" id="PS50835"/>
    </source>
</evidence>
<dbReference type="FunFam" id="2.60.40.10:FF:000719">
    <property type="entry name" value="nephrin isoform X1"/>
    <property type="match status" value="1"/>
</dbReference>
<evidence type="ECO:0000256" key="10">
    <source>
        <dbReference type="SAM" id="MobiDB-lite"/>
    </source>
</evidence>
<feature type="region of interest" description="Disordered" evidence="10">
    <location>
        <begin position="1466"/>
        <end position="1518"/>
    </location>
</feature>
<dbReference type="InterPro" id="IPR003961">
    <property type="entry name" value="FN3_dom"/>
</dbReference>
<sequence length="1545" mass="171570">MWRNIMFFCHVSASIIPVLSSDPLTKPPSFISEPPSKAEFSNSSGTVISCLAEGRPRPVVTWVKNDGEIIHDLPGLRHTRHDGALVFPPFAAEDYRADVHAGVYRCEATNSAGTVGSRDVYARAVVVQNYEVRLFDEFVLRGNMAVLRCQIPSAVTDYVRVTSWERIDGYMITPHSASDKFGMLENGDLFVQDTSDHANPFSFRCNTENTITRDKKVSVNYARIIVTEPHHAQPPRIMQRSSTVSVPIGQKTTLSCIAQGHPVPRYRWHKMIGSEPVSLQMSSSAKQDGGVLTFHKAQATDKGRYICHVSNSMGEDSVQIELIVEEPLRLTITPRELTMDVGRTATFNCNVSGSPVGAIVWRKDMRLLSSNPRVVLPTNNVLQIRQLKRQDSGMYQCFVYRDSYSSQATARLLIGDLAPKLKTIFAEKTVRAGSYVSLSCVATGNPEPHLQWKLDGIWPLSTRPGILVSSYLSGESIVTSYVNFSSIDILDSGVYTCEAINDAGKTSHSRRLNVFGPLFVRPLDNLTALAGAGFTVTCPFGGYPFDTITWKREGRPLPVNQRQRVYPNGTLQIMDVQPGEDNGQYSCEVTSGQGMQPASRTFRIVIRAGPKIANFNFRDNLHEGMRTAVTCIVLGGDGPLTTRWLKDDEPLIPQDLNVNIMQEDDGSISALTFKNLTYKHNGNYTCIVTNDVASGSYSATLTVKVPPRWMLEPSDISTVAGRPAKIDCQADGVPQPHVRWKMATSQPPDQFKTIVSSSHIHILVNGSLNFRSVEPSDAGYYLCEANNGVGSGLSAVVRLTVHSAPHFLTKFLVVSTRRGDRASIDCSPDGDQPIKFIWKKNGMLLDITKEPRYSQTTEPAMIGEKSTLIIEKTERKDSALVTCTASNNYGEDSINIQVTVQDIPDAPQNLEIHDVASRSVRLTWQRPFDGNFPITRYTIMWRQTDGETAGGPLHVPGSETTLIIRGLRPKTRYFFRVKCENVLGESQFGAEVAITTLEEPPSSPPQFVKATPLSSKSVNVTWQTPSDDKNSIDGFYIGYKMQRSPEPYTFKPVEFKQGTPQQHFEVGDLNRFTEYSIVVQAYNSRGAGPPSEEAIVRTLEFDRPNAPLMRTYFATAKTLKLSWEPRNHPTAPISGYILHHKMDGSHWQETHLTGEKTAYTLHELQCGSTYSFYLVAFNSAGRGNGSEIISAKTDGNPPIAPDKRLFLSVNSTAVNINLNSWHNGGCPICFFVIQYRSNGQPDWTLVSNNVIPEQNNITITDLVPGSWYSLLTTARNDAGSTDAEYIFATLTLSGEYPPRPSKVSDMSGSFYRHLTITVPVVSSVIVLVVVLCAVCFITRRRTSGTVPRTHNADTDGRDPIKSENVPLSVTYDGGVDPTYLPAPYATSRVSGYSRENCMMPGSGNEQNIGTFGSTRSGYTYNVPHPPRRVDKSEVIYASPTIYISGYRHTGIEIRSHREHPIYEVPDRDRMKLESSRSWRDSGDGDSSSEESDNEDLLYTLHSPDDRIIRDEARESETECDRLWKTFEANQYEGTKRWTGDHPVLA</sequence>
<keyword evidence="3 12" id="KW-0732">Signal</keyword>
<feature type="transmembrane region" description="Helical" evidence="11">
    <location>
        <begin position="1316"/>
        <end position="1338"/>
    </location>
</feature>
<feature type="compositionally biased region" description="Basic and acidic residues" evidence="10">
    <location>
        <begin position="1466"/>
        <end position="1482"/>
    </location>
</feature>
<dbReference type="FunFam" id="2.60.40.10:FF:000678">
    <property type="entry name" value="Down syndrome cell adhesion molecule-like protein Dscam2"/>
    <property type="match status" value="1"/>
</dbReference>
<evidence type="ECO:0000256" key="4">
    <source>
        <dbReference type="ARBA" id="ARBA00022737"/>
    </source>
</evidence>
<dbReference type="GO" id="GO:0098609">
    <property type="term" value="P:cell-cell adhesion"/>
    <property type="evidence" value="ECO:0007669"/>
    <property type="project" value="TreeGrafter"/>
</dbReference>
<evidence type="ECO:0000256" key="5">
    <source>
        <dbReference type="ARBA" id="ARBA00022889"/>
    </source>
</evidence>
<evidence type="ECO:0000256" key="6">
    <source>
        <dbReference type="ARBA" id="ARBA00022989"/>
    </source>
</evidence>
<feature type="chain" id="PRO_5043473557" description="Down syndrome cell adhesion molecule-like protein Dscam2" evidence="12">
    <location>
        <begin position="21"/>
        <end position="1545"/>
    </location>
</feature>
<feature type="domain" description="Ig-like" evidence="13">
    <location>
        <begin position="235"/>
        <end position="321"/>
    </location>
</feature>
<dbReference type="InterPro" id="IPR007110">
    <property type="entry name" value="Ig-like_dom"/>
</dbReference>
<evidence type="ECO:0000259" key="14">
    <source>
        <dbReference type="PROSITE" id="PS50853"/>
    </source>
</evidence>
<feature type="domain" description="Ig-like" evidence="13">
    <location>
        <begin position="327"/>
        <end position="413"/>
    </location>
</feature>
<keyword evidence="6 11" id="KW-1133">Transmembrane helix</keyword>
<dbReference type="FunFam" id="2.60.40.10:FF:000333">
    <property type="entry name" value="Down syndrome cell adhesion molecule"/>
    <property type="match status" value="1"/>
</dbReference>
<feature type="compositionally biased region" description="Acidic residues" evidence="10">
    <location>
        <begin position="1486"/>
        <end position="1495"/>
    </location>
</feature>
<accession>A0AAV6VSG9</accession>
<dbReference type="GO" id="GO:0009653">
    <property type="term" value="P:anatomical structure morphogenesis"/>
    <property type="evidence" value="ECO:0007669"/>
    <property type="project" value="UniProtKB-ARBA"/>
</dbReference>
<name>A0AAV6VSG9_9ARAC</name>
<keyword evidence="8" id="KW-1015">Disulfide bond</keyword>
<dbReference type="FunFam" id="2.60.40.10:FF:000028">
    <property type="entry name" value="Neuronal cell adhesion molecule"/>
    <property type="match status" value="1"/>
</dbReference>
<dbReference type="Pfam" id="PF13927">
    <property type="entry name" value="Ig_3"/>
    <property type="match status" value="5"/>
</dbReference>
<keyword evidence="5" id="KW-0130">Cell adhesion</keyword>
<feature type="compositionally biased region" description="Basic and acidic residues" evidence="10">
    <location>
        <begin position="1502"/>
        <end position="1518"/>
    </location>
</feature>
<dbReference type="InterPro" id="IPR036116">
    <property type="entry name" value="FN3_sf"/>
</dbReference>
<reference evidence="15 16" key="1">
    <citation type="journal article" date="2022" name="Nat. Ecol. Evol.">
        <title>A masculinizing supergene underlies an exaggerated male reproductive morph in a spider.</title>
        <authorList>
            <person name="Hendrickx F."/>
            <person name="De Corte Z."/>
            <person name="Sonet G."/>
            <person name="Van Belleghem S.M."/>
            <person name="Kostlbacher S."/>
            <person name="Vangestel C."/>
        </authorList>
    </citation>
    <scope>NUCLEOTIDE SEQUENCE [LARGE SCALE GENOMIC DNA]</scope>
    <source>
        <strain evidence="15">W744_W776</strain>
    </source>
</reference>
<feature type="domain" description="Ig-like" evidence="13">
    <location>
        <begin position="610"/>
        <end position="702"/>
    </location>
</feature>
<evidence type="ECO:0000256" key="7">
    <source>
        <dbReference type="ARBA" id="ARBA00023136"/>
    </source>
</evidence>
<dbReference type="Pfam" id="PF07679">
    <property type="entry name" value="I-set"/>
    <property type="match status" value="3"/>
</dbReference>
<dbReference type="GO" id="GO:0005886">
    <property type="term" value="C:plasma membrane"/>
    <property type="evidence" value="ECO:0007669"/>
    <property type="project" value="UniProtKB-SubCell"/>
</dbReference>
<proteinExistence type="predicted"/>
<feature type="domain" description="Ig-like" evidence="13">
    <location>
        <begin position="28"/>
        <end position="121"/>
    </location>
</feature>
<feature type="domain" description="Fibronectin type-III" evidence="14">
    <location>
        <begin position="1200"/>
        <end position="1294"/>
    </location>
</feature>
<dbReference type="CDD" id="cd20958">
    <property type="entry name" value="IgI_5_Dscam"/>
    <property type="match status" value="1"/>
</dbReference>
<evidence type="ECO:0000256" key="2">
    <source>
        <dbReference type="ARBA" id="ARBA00022692"/>
    </source>
</evidence>
<dbReference type="Pfam" id="PF25059">
    <property type="entry name" value="FN3_DSCAM-DSCAML_C"/>
    <property type="match status" value="1"/>
</dbReference>
<dbReference type="InterPro" id="IPR036179">
    <property type="entry name" value="Ig-like_dom_sf"/>
</dbReference>
<keyword evidence="4" id="KW-0677">Repeat</keyword>
<feature type="domain" description="Fibronectin type-III" evidence="14">
    <location>
        <begin position="1004"/>
        <end position="1101"/>
    </location>
</feature>
<dbReference type="PROSITE" id="PS50835">
    <property type="entry name" value="IG_LIKE"/>
    <property type="match status" value="8"/>
</dbReference>
<feature type="region of interest" description="Disordered" evidence="10">
    <location>
        <begin position="1345"/>
        <end position="1364"/>
    </location>
</feature>
<dbReference type="PANTHER" id="PTHR44170:SF6">
    <property type="entry name" value="CONTACTIN"/>
    <property type="match status" value="1"/>
</dbReference>
<keyword evidence="9" id="KW-0393">Immunoglobulin domain</keyword>
<dbReference type="FunFam" id="2.60.40.10:FF:000324">
    <property type="entry name" value="Down syndrome cell adhesion molecule, isoform D"/>
    <property type="match status" value="1"/>
</dbReference>
<comment type="caution">
    <text evidence="15">The sequence shown here is derived from an EMBL/GenBank/DDBJ whole genome shotgun (WGS) entry which is preliminary data.</text>
</comment>
<feature type="domain" description="Fibronectin type-III" evidence="14">
    <location>
        <begin position="1104"/>
        <end position="1196"/>
    </location>
</feature>